<keyword evidence="5 7" id="KW-0949">S-adenosyl-L-methionine</keyword>
<dbReference type="Proteomes" id="UP000054742">
    <property type="component" value="Unassembled WGS sequence"/>
</dbReference>
<comment type="caution">
    <text evidence="8">The sequence shown here is derived from an EMBL/GenBank/DDBJ whole genome shotgun (WGS) entry which is preliminary data.</text>
</comment>
<dbReference type="InterPro" id="IPR023095">
    <property type="entry name" value="Ade_MeTrfase_dom_2"/>
</dbReference>
<dbReference type="InterPro" id="IPR002052">
    <property type="entry name" value="DNA_methylase_N6_adenine_CS"/>
</dbReference>
<dbReference type="AlphaFoldDB" id="A0A0W0SUP1"/>
<sequence>MNVFVMIKTKPFLKWAGNKYRCIETILSSLPPAKRLIEPFTGSGAIFMNSDYPYYLLAEENNDLVMLFKFLQQEGLPFIDYCAHFFSRENNCEQTYYQLRENFNQSTDLRYKAALFLYLNRHGYNGLCRYNQRGIYNVPFGRYSKPYFPRSEMQYFYQKSLNAEFCLGDFRQTFARAEPGDLIYCDPPYVPLSASANFVSYTNKKFKEADQIDLALLAAESAARGITVIISNHDTDFTRHHYRHSKIISFPVSRLISCRASKRQAAQELVAIFSHC</sequence>
<organism evidence="8 9">
    <name type="scientific">Legionella brunensis</name>
    <dbReference type="NCBI Taxonomy" id="29422"/>
    <lineage>
        <taxon>Bacteria</taxon>
        <taxon>Pseudomonadati</taxon>
        <taxon>Pseudomonadota</taxon>
        <taxon>Gammaproteobacteria</taxon>
        <taxon>Legionellales</taxon>
        <taxon>Legionellaceae</taxon>
        <taxon>Legionella</taxon>
    </lineage>
</organism>
<proteinExistence type="inferred from homology"/>
<name>A0A0W0SUP1_9GAMM</name>
<dbReference type="NCBIfam" id="TIGR00571">
    <property type="entry name" value="dam"/>
    <property type="match status" value="1"/>
</dbReference>
<dbReference type="PANTHER" id="PTHR30481:SF3">
    <property type="entry name" value="DNA ADENINE METHYLASE"/>
    <property type="match status" value="1"/>
</dbReference>
<dbReference type="PIRSF" id="PIRSF000398">
    <property type="entry name" value="M_m6A_EcoRV"/>
    <property type="match status" value="1"/>
</dbReference>
<dbReference type="PROSITE" id="PS00092">
    <property type="entry name" value="N6_MTASE"/>
    <property type="match status" value="1"/>
</dbReference>
<keyword evidence="3 7" id="KW-0489">Methyltransferase</keyword>
<accession>A0A0W0SUP1</accession>
<evidence type="ECO:0000313" key="9">
    <source>
        <dbReference type="Proteomes" id="UP000054742"/>
    </source>
</evidence>
<evidence type="ECO:0000256" key="1">
    <source>
        <dbReference type="ARBA" id="ARBA00006594"/>
    </source>
</evidence>
<evidence type="ECO:0000256" key="2">
    <source>
        <dbReference type="ARBA" id="ARBA00011900"/>
    </source>
</evidence>
<dbReference type="Pfam" id="PF02086">
    <property type="entry name" value="MethyltransfD12"/>
    <property type="match status" value="1"/>
</dbReference>
<dbReference type="EMBL" id="LNXV01000002">
    <property type="protein sequence ID" value="KTC87111.1"/>
    <property type="molecule type" value="Genomic_DNA"/>
</dbReference>
<gene>
    <name evidence="8" type="primary">dam</name>
    <name evidence="8" type="ORF">Lbru_0062</name>
</gene>
<evidence type="ECO:0000256" key="6">
    <source>
        <dbReference type="ARBA" id="ARBA00047942"/>
    </source>
</evidence>
<dbReference type="Gene3D" id="1.10.1020.10">
    <property type="entry name" value="Adenine-specific Methyltransferase, Domain 2"/>
    <property type="match status" value="1"/>
</dbReference>
<evidence type="ECO:0000256" key="4">
    <source>
        <dbReference type="ARBA" id="ARBA00022679"/>
    </source>
</evidence>
<reference evidence="8 9" key="1">
    <citation type="submission" date="2015-11" db="EMBL/GenBank/DDBJ databases">
        <title>Genomic analysis of 38 Legionella species identifies large and diverse effector repertoires.</title>
        <authorList>
            <person name="Burstein D."/>
            <person name="Amaro F."/>
            <person name="Zusman T."/>
            <person name="Lifshitz Z."/>
            <person name="Cohen O."/>
            <person name="Gilbert J.A."/>
            <person name="Pupko T."/>
            <person name="Shuman H.A."/>
            <person name="Segal G."/>
        </authorList>
    </citation>
    <scope>NUCLEOTIDE SEQUENCE [LARGE SCALE GENOMIC DNA]</scope>
    <source>
        <strain evidence="8 9">ATCC 43878</strain>
    </source>
</reference>
<dbReference type="GO" id="GO:0032259">
    <property type="term" value="P:methylation"/>
    <property type="evidence" value="ECO:0007669"/>
    <property type="project" value="UniProtKB-KW"/>
</dbReference>
<evidence type="ECO:0000256" key="5">
    <source>
        <dbReference type="ARBA" id="ARBA00022691"/>
    </source>
</evidence>
<keyword evidence="4 7" id="KW-0808">Transferase</keyword>
<dbReference type="InterPro" id="IPR012263">
    <property type="entry name" value="M_m6A_EcoRV"/>
</dbReference>
<dbReference type="GO" id="GO:0009007">
    <property type="term" value="F:site-specific DNA-methyltransferase (adenine-specific) activity"/>
    <property type="evidence" value="ECO:0007669"/>
    <property type="project" value="UniProtKB-UniRule"/>
</dbReference>
<dbReference type="PANTHER" id="PTHR30481">
    <property type="entry name" value="DNA ADENINE METHYLASE"/>
    <property type="match status" value="1"/>
</dbReference>
<dbReference type="GO" id="GO:0009307">
    <property type="term" value="P:DNA restriction-modification system"/>
    <property type="evidence" value="ECO:0007669"/>
    <property type="project" value="InterPro"/>
</dbReference>
<dbReference type="InterPro" id="IPR029063">
    <property type="entry name" value="SAM-dependent_MTases_sf"/>
</dbReference>
<dbReference type="GO" id="GO:0006298">
    <property type="term" value="P:mismatch repair"/>
    <property type="evidence" value="ECO:0007669"/>
    <property type="project" value="TreeGrafter"/>
</dbReference>
<dbReference type="Gene3D" id="3.40.50.150">
    <property type="entry name" value="Vaccinia Virus protein VP39"/>
    <property type="match status" value="1"/>
</dbReference>
<evidence type="ECO:0000313" key="8">
    <source>
        <dbReference type="EMBL" id="KTC87111.1"/>
    </source>
</evidence>
<dbReference type="PATRIC" id="fig|29422.6.peg.63"/>
<evidence type="ECO:0000256" key="3">
    <source>
        <dbReference type="ARBA" id="ARBA00022603"/>
    </source>
</evidence>
<dbReference type="InterPro" id="IPR012327">
    <property type="entry name" value="MeTrfase_D12"/>
</dbReference>
<dbReference type="SUPFAM" id="SSF53335">
    <property type="entry name" value="S-adenosyl-L-methionine-dependent methyltransferases"/>
    <property type="match status" value="1"/>
</dbReference>
<evidence type="ECO:0000256" key="7">
    <source>
        <dbReference type="RuleBase" id="RU361257"/>
    </source>
</evidence>
<comment type="similarity">
    <text evidence="1 7">Belongs to the N(4)/N(6)-methyltransferase family.</text>
</comment>
<dbReference type="GO" id="GO:1904047">
    <property type="term" value="F:S-adenosyl-L-methionine binding"/>
    <property type="evidence" value="ECO:0007669"/>
    <property type="project" value="TreeGrafter"/>
</dbReference>
<protein>
    <recommendedName>
        <fullName evidence="2 7">Site-specific DNA-methyltransferase (adenine-specific)</fullName>
        <ecNumber evidence="2 7">2.1.1.72</ecNumber>
    </recommendedName>
</protein>
<dbReference type="GO" id="GO:0043565">
    <property type="term" value="F:sequence-specific DNA binding"/>
    <property type="evidence" value="ECO:0007669"/>
    <property type="project" value="TreeGrafter"/>
</dbReference>
<dbReference type="PRINTS" id="PR00505">
    <property type="entry name" value="D12N6MTFRASE"/>
</dbReference>
<comment type="catalytic activity">
    <reaction evidence="6 7">
        <text>a 2'-deoxyadenosine in DNA + S-adenosyl-L-methionine = an N(6)-methyl-2'-deoxyadenosine in DNA + S-adenosyl-L-homocysteine + H(+)</text>
        <dbReference type="Rhea" id="RHEA:15197"/>
        <dbReference type="Rhea" id="RHEA-COMP:12418"/>
        <dbReference type="Rhea" id="RHEA-COMP:12419"/>
        <dbReference type="ChEBI" id="CHEBI:15378"/>
        <dbReference type="ChEBI" id="CHEBI:57856"/>
        <dbReference type="ChEBI" id="CHEBI:59789"/>
        <dbReference type="ChEBI" id="CHEBI:90615"/>
        <dbReference type="ChEBI" id="CHEBI:90616"/>
        <dbReference type="EC" id="2.1.1.72"/>
    </reaction>
</comment>
<keyword evidence="9" id="KW-1185">Reference proteome</keyword>
<dbReference type="EC" id="2.1.1.72" evidence="2 7"/>
<dbReference type="STRING" id="29422.Lbru_0062"/>